<accession>A0A9P5P656</accession>
<sequence length="73" mass="8426">MLIRSKRHAVRFLTSKQFGVVGRCVCLDFPMLANLRLNHLLLELYIWLFASWCAIVTLDSPTDISITCKNSWV</sequence>
<dbReference type="AlphaFoldDB" id="A0A9P5P656"/>
<reference evidence="1" key="1">
    <citation type="submission" date="2020-11" db="EMBL/GenBank/DDBJ databases">
        <authorList>
            <consortium name="DOE Joint Genome Institute"/>
            <person name="Ahrendt S."/>
            <person name="Riley R."/>
            <person name="Andreopoulos W."/>
            <person name="Labutti K."/>
            <person name="Pangilinan J."/>
            <person name="Ruiz-Duenas F.J."/>
            <person name="Barrasa J.M."/>
            <person name="Sanchez-Garcia M."/>
            <person name="Camarero S."/>
            <person name="Miyauchi S."/>
            <person name="Serrano A."/>
            <person name="Linde D."/>
            <person name="Babiker R."/>
            <person name="Drula E."/>
            <person name="Ayuso-Fernandez I."/>
            <person name="Pacheco R."/>
            <person name="Padilla G."/>
            <person name="Ferreira P."/>
            <person name="Barriuso J."/>
            <person name="Kellner H."/>
            <person name="Castanera R."/>
            <person name="Alfaro M."/>
            <person name="Ramirez L."/>
            <person name="Pisabarro A.G."/>
            <person name="Kuo A."/>
            <person name="Tritt A."/>
            <person name="Lipzen A."/>
            <person name="He G."/>
            <person name="Yan M."/>
            <person name="Ng V."/>
            <person name="Cullen D."/>
            <person name="Martin F."/>
            <person name="Rosso M.-N."/>
            <person name="Henrissat B."/>
            <person name="Hibbett D."/>
            <person name="Martinez A.T."/>
            <person name="Grigoriev I.V."/>
        </authorList>
    </citation>
    <scope>NUCLEOTIDE SEQUENCE</scope>
    <source>
        <strain evidence="1">AH 40177</strain>
    </source>
</reference>
<protein>
    <submittedName>
        <fullName evidence="1">Uncharacterized protein</fullName>
    </submittedName>
</protein>
<organism evidence="1 2">
    <name type="scientific">Rhodocollybia butyracea</name>
    <dbReference type="NCBI Taxonomy" id="206335"/>
    <lineage>
        <taxon>Eukaryota</taxon>
        <taxon>Fungi</taxon>
        <taxon>Dikarya</taxon>
        <taxon>Basidiomycota</taxon>
        <taxon>Agaricomycotina</taxon>
        <taxon>Agaricomycetes</taxon>
        <taxon>Agaricomycetidae</taxon>
        <taxon>Agaricales</taxon>
        <taxon>Marasmiineae</taxon>
        <taxon>Omphalotaceae</taxon>
        <taxon>Rhodocollybia</taxon>
    </lineage>
</organism>
<comment type="caution">
    <text evidence="1">The sequence shown here is derived from an EMBL/GenBank/DDBJ whole genome shotgun (WGS) entry which is preliminary data.</text>
</comment>
<keyword evidence="2" id="KW-1185">Reference proteome</keyword>
<gene>
    <name evidence="1" type="ORF">BDP27DRAFT_1276270</name>
</gene>
<name>A0A9P5P656_9AGAR</name>
<dbReference type="Proteomes" id="UP000772434">
    <property type="component" value="Unassembled WGS sequence"/>
</dbReference>
<dbReference type="EMBL" id="JADNRY010000499">
    <property type="protein sequence ID" value="KAF9046993.1"/>
    <property type="molecule type" value="Genomic_DNA"/>
</dbReference>
<evidence type="ECO:0000313" key="1">
    <source>
        <dbReference type="EMBL" id="KAF9046993.1"/>
    </source>
</evidence>
<evidence type="ECO:0000313" key="2">
    <source>
        <dbReference type="Proteomes" id="UP000772434"/>
    </source>
</evidence>
<feature type="non-terminal residue" evidence="1">
    <location>
        <position position="73"/>
    </location>
</feature>
<proteinExistence type="predicted"/>